<dbReference type="AlphaFoldDB" id="D6U2E4"/>
<name>D6U2E4_KTERA</name>
<dbReference type="Pfam" id="PF17765">
    <property type="entry name" value="MLTR_LBD"/>
    <property type="match status" value="1"/>
</dbReference>
<dbReference type="RefSeq" id="WP_007921198.1">
    <property type="nucleotide sequence ID" value="NZ_ADVG01000004.1"/>
</dbReference>
<evidence type="ECO:0000259" key="1">
    <source>
        <dbReference type="PROSITE" id="PS50943"/>
    </source>
</evidence>
<dbReference type="CDD" id="cd00093">
    <property type="entry name" value="HTH_XRE"/>
    <property type="match status" value="1"/>
</dbReference>
<dbReference type="Proteomes" id="UP000004508">
    <property type="component" value="Unassembled WGS sequence"/>
</dbReference>
<dbReference type="Pfam" id="PF13560">
    <property type="entry name" value="HTH_31"/>
    <property type="match status" value="1"/>
</dbReference>
<comment type="caution">
    <text evidence="2">The sequence shown here is derived from an EMBL/GenBank/DDBJ whole genome shotgun (WGS) entry which is preliminary data.</text>
</comment>
<evidence type="ECO:0000313" key="3">
    <source>
        <dbReference type="Proteomes" id="UP000004508"/>
    </source>
</evidence>
<sequence>MHQLELDRHHELAAFLRSRRARILPEQVGLPRGTRRRTPGLRRGEVALLAGVTPEWYSRLEQGRDIHVSVQLLESLARVLQLDTNERAHLFLLALRQPPPVETFSPMTINPTFQQFLQQLGTTPACVVDARLNVVEWNTAFHATIGVVSGYSAMMSERERNMIWRLFTSPLLRKESEEWEKLARVFLAQFRAGYGRFINDPWWGTQIAELSRISPAFRELWARHDVLNRPEGWKSIHHPLVGELTLDFFLLQAVDSYDLRLLIYSPRSNSGTAEKIERLLAFDY</sequence>
<organism evidence="2 3">
    <name type="scientific">Ktedonobacter racemifer DSM 44963</name>
    <dbReference type="NCBI Taxonomy" id="485913"/>
    <lineage>
        <taxon>Bacteria</taxon>
        <taxon>Bacillati</taxon>
        <taxon>Chloroflexota</taxon>
        <taxon>Ktedonobacteria</taxon>
        <taxon>Ktedonobacterales</taxon>
        <taxon>Ktedonobacteraceae</taxon>
        <taxon>Ktedonobacter</taxon>
    </lineage>
</organism>
<reference evidence="2 3" key="1">
    <citation type="journal article" date="2011" name="Stand. Genomic Sci.">
        <title>Non-contiguous finished genome sequence and contextual data of the filamentous soil bacterium Ktedonobacter racemifer type strain (SOSP1-21).</title>
        <authorList>
            <person name="Chang Y.J."/>
            <person name="Land M."/>
            <person name="Hauser L."/>
            <person name="Chertkov O."/>
            <person name="Del Rio T.G."/>
            <person name="Nolan M."/>
            <person name="Copeland A."/>
            <person name="Tice H."/>
            <person name="Cheng J.F."/>
            <person name="Lucas S."/>
            <person name="Han C."/>
            <person name="Goodwin L."/>
            <person name="Pitluck S."/>
            <person name="Ivanova N."/>
            <person name="Ovchinikova G."/>
            <person name="Pati A."/>
            <person name="Chen A."/>
            <person name="Palaniappan K."/>
            <person name="Mavromatis K."/>
            <person name="Liolios K."/>
            <person name="Brettin T."/>
            <person name="Fiebig A."/>
            <person name="Rohde M."/>
            <person name="Abt B."/>
            <person name="Goker M."/>
            <person name="Detter J.C."/>
            <person name="Woyke T."/>
            <person name="Bristow J."/>
            <person name="Eisen J.A."/>
            <person name="Markowitz V."/>
            <person name="Hugenholtz P."/>
            <person name="Kyrpides N.C."/>
            <person name="Klenk H.P."/>
            <person name="Lapidus A."/>
        </authorList>
    </citation>
    <scope>NUCLEOTIDE SEQUENCE [LARGE SCALE GENOMIC DNA]</scope>
    <source>
        <strain evidence="3">DSM 44963</strain>
    </source>
</reference>
<dbReference type="EMBL" id="ADVG01000004">
    <property type="protein sequence ID" value="EFH82812.1"/>
    <property type="molecule type" value="Genomic_DNA"/>
</dbReference>
<dbReference type="Gene3D" id="3.30.450.180">
    <property type="match status" value="1"/>
</dbReference>
<dbReference type="Gene3D" id="1.10.260.40">
    <property type="entry name" value="lambda repressor-like DNA-binding domains"/>
    <property type="match status" value="1"/>
</dbReference>
<dbReference type="SUPFAM" id="SSF47413">
    <property type="entry name" value="lambda repressor-like DNA-binding domains"/>
    <property type="match status" value="1"/>
</dbReference>
<dbReference type="SMART" id="SM00530">
    <property type="entry name" value="HTH_XRE"/>
    <property type="match status" value="1"/>
</dbReference>
<dbReference type="STRING" id="485913.Krac_3664"/>
<dbReference type="PANTHER" id="PTHR35010">
    <property type="entry name" value="BLL4672 PROTEIN-RELATED"/>
    <property type="match status" value="1"/>
</dbReference>
<dbReference type="InParanoid" id="D6U2E4"/>
<proteinExistence type="predicted"/>
<dbReference type="InterPro" id="IPR001387">
    <property type="entry name" value="Cro/C1-type_HTH"/>
</dbReference>
<dbReference type="OrthoDB" id="154603at2"/>
<keyword evidence="3" id="KW-1185">Reference proteome</keyword>
<dbReference type="PROSITE" id="PS50943">
    <property type="entry name" value="HTH_CROC1"/>
    <property type="match status" value="1"/>
</dbReference>
<dbReference type="eggNOG" id="COG1396">
    <property type="taxonomic scope" value="Bacteria"/>
</dbReference>
<dbReference type="GO" id="GO:0003677">
    <property type="term" value="F:DNA binding"/>
    <property type="evidence" value="ECO:0007669"/>
    <property type="project" value="InterPro"/>
</dbReference>
<feature type="domain" description="HTH cro/C1-type" evidence="1">
    <location>
        <begin position="45"/>
        <end position="87"/>
    </location>
</feature>
<dbReference type="InterPro" id="IPR041413">
    <property type="entry name" value="MLTR_LBD"/>
</dbReference>
<accession>D6U2E4</accession>
<protein>
    <submittedName>
        <fullName evidence="2">Helix-turn-helix domain protein</fullName>
    </submittedName>
</protein>
<dbReference type="InterPro" id="IPR010982">
    <property type="entry name" value="Lambda_DNA-bd_dom_sf"/>
</dbReference>
<gene>
    <name evidence="2" type="ORF">Krac_3664</name>
</gene>
<evidence type="ECO:0000313" key="2">
    <source>
        <dbReference type="EMBL" id="EFH82812.1"/>
    </source>
</evidence>